<dbReference type="AlphaFoldDB" id="A0A0F9JV46"/>
<evidence type="ECO:0000313" key="1">
    <source>
        <dbReference type="EMBL" id="KKM02808.1"/>
    </source>
</evidence>
<name>A0A0F9JV46_9ZZZZ</name>
<proteinExistence type="predicted"/>
<organism evidence="1">
    <name type="scientific">marine sediment metagenome</name>
    <dbReference type="NCBI Taxonomy" id="412755"/>
    <lineage>
        <taxon>unclassified sequences</taxon>
        <taxon>metagenomes</taxon>
        <taxon>ecological metagenomes</taxon>
    </lineage>
</organism>
<comment type="caution">
    <text evidence="1">The sequence shown here is derived from an EMBL/GenBank/DDBJ whole genome shotgun (WGS) entry which is preliminary data.</text>
</comment>
<protein>
    <submittedName>
        <fullName evidence="1">Uncharacterized protein</fullName>
    </submittedName>
</protein>
<reference evidence="1" key="1">
    <citation type="journal article" date="2015" name="Nature">
        <title>Complex archaea that bridge the gap between prokaryotes and eukaryotes.</title>
        <authorList>
            <person name="Spang A."/>
            <person name="Saw J.H."/>
            <person name="Jorgensen S.L."/>
            <person name="Zaremba-Niedzwiedzka K."/>
            <person name="Martijn J."/>
            <person name="Lind A.E."/>
            <person name="van Eijk R."/>
            <person name="Schleper C."/>
            <person name="Guy L."/>
            <person name="Ettema T.J."/>
        </authorList>
    </citation>
    <scope>NUCLEOTIDE SEQUENCE</scope>
</reference>
<dbReference type="EMBL" id="LAZR01016834">
    <property type="protein sequence ID" value="KKM02808.1"/>
    <property type="molecule type" value="Genomic_DNA"/>
</dbReference>
<gene>
    <name evidence="1" type="ORF">LCGC14_1780730</name>
</gene>
<sequence>MGTYTDIEREISKHVHERVSVIFRLHYYNELEKNWKIVIPTILQDNTKYRLKITAKCIAHLDYLKNVQIRVKNENPNIDYYTDESFSTLATNQRCDIVNYPDELREFEITPWHTVYFRVKNHPNEVAGLANVGIYADIRPRGRKWQLLEGFFD</sequence>
<accession>A0A0F9JV46</accession>